<dbReference type="InterPro" id="IPR011032">
    <property type="entry name" value="GroES-like_sf"/>
</dbReference>
<comment type="similarity">
    <text evidence="2">Belongs to the zinc-containing alcohol dehydrogenase family. Quinone oxidoreductase subfamily.</text>
</comment>
<comment type="subcellular location">
    <subcellularLocation>
        <location evidence="1">Mitochondrion</location>
    </subcellularLocation>
</comment>
<dbReference type="Pfam" id="PF08240">
    <property type="entry name" value="ADH_N"/>
    <property type="match status" value="1"/>
</dbReference>
<dbReference type="SUPFAM" id="SSF51735">
    <property type="entry name" value="NAD(P)-binding Rossmann-fold domains"/>
    <property type="match status" value="1"/>
</dbReference>
<dbReference type="Pfam" id="PF13602">
    <property type="entry name" value="ADH_zinc_N_2"/>
    <property type="match status" value="1"/>
</dbReference>
<evidence type="ECO:0000313" key="8">
    <source>
        <dbReference type="Proteomes" id="UP001353858"/>
    </source>
</evidence>
<dbReference type="FunFam" id="3.40.50.720:FF:000147">
    <property type="entry name" value="Reticulon-4-interacting protein 1 homolog, mitochondrial"/>
    <property type="match status" value="1"/>
</dbReference>
<keyword evidence="5" id="KW-0496">Mitochondrion</keyword>
<dbReference type="PANTHER" id="PTHR11695">
    <property type="entry name" value="ALCOHOL DEHYDROGENASE RELATED"/>
    <property type="match status" value="1"/>
</dbReference>
<evidence type="ECO:0000259" key="6">
    <source>
        <dbReference type="SMART" id="SM00829"/>
    </source>
</evidence>
<dbReference type="PANTHER" id="PTHR11695:SF294">
    <property type="entry name" value="RETICULON-4-INTERACTING PROTEIN 1, MITOCHONDRIAL"/>
    <property type="match status" value="1"/>
</dbReference>
<dbReference type="GO" id="GO:0005739">
    <property type="term" value="C:mitochondrion"/>
    <property type="evidence" value="ECO:0007669"/>
    <property type="project" value="UniProtKB-SubCell"/>
</dbReference>
<evidence type="ECO:0000256" key="3">
    <source>
        <dbReference type="ARBA" id="ARBA00022946"/>
    </source>
</evidence>
<evidence type="ECO:0000256" key="4">
    <source>
        <dbReference type="ARBA" id="ARBA00023002"/>
    </source>
</evidence>
<evidence type="ECO:0000256" key="1">
    <source>
        <dbReference type="ARBA" id="ARBA00004173"/>
    </source>
</evidence>
<evidence type="ECO:0000256" key="2">
    <source>
        <dbReference type="ARBA" id="ARBA00010371"/>
    </source>
</evidence>
<evidence type="ECO:0000256" key="5">
    <source>
        <dbReference type="ARBA" id="ARBA00023128"/>
    </source>
</evidence>
<organism evidence="7 8">
    <name type="scientific">Aquatica leii</name>
    <dbReference type="NCBI Taxonomy" id="1421715"/>
    <lineage>
        <taxon>Eukaryota</taxon>
        <taxon>Metazoa</taxon>
        <taxon>Ecdysozoa</taxon>
        <taxon>Arthropoda</taxon>
        <taxon>Hexapoda</taxon>
        <taxon>Insecta</taxon>
        <taxon>Pterygota</taxon>
        <taxon>Neoptera</taxon>
        <taxon>Endopterygota</taxon>
        <taxon>Coleoptera</taxon>
        <taxon>Polyphaga</taxon>
        <taxon>Elateriformia</taxon>
        <taxon>Elateroidea</taxon>
        <taxon>Lampyridae</taxon>
        <taxon>Luciolinae</taxon>
        <taxon>Aquatica</taxon>
    </lineage>
</organism>
<keyword evidence="3" id="KW-0809">Transit peptide</keyword>
<accession>A0AAN7PD63</accession>
<dbReference type="InterPro" id="IPR050700">
    <property type="entry name" value="YIM1/Zinc_Alcohol_DH_Fams"/>
</dbReference>
<keyword evidence="8" id="KW-1185">Reference proteome</keyword>
<comment type="caution">
    <text evidence="7">The sequence shown here is derived from an EMBL/GenBank/DDBJ whole genome shotgun (WGS) entry which is preliminary data.</text>
</comment>
<dbReference type="GO" id="GO:0016491">
    <property type="term" value="F:oxidoreductase activity"/>
    <property type="evidence" value="ECO:0007669"/>
    <property type="project" value="UniProtKB-KW"/>
</dbReference>
<name>A0AAN7PD63_9COLE</name>
<dbReference type="AlphaFoldDB" id="A0AAN7PD63"/>
<proteinExistence type="inferred from homology"/>
<dbReference type="InterPro" id="IPR036291">
    <property type="entry name" value="NAD(P)-bd_dom_sf"/>
</dbReference>
<gene>
    <name evidence="7" type="ORF">RN001_007482</name>
</gene>
<feature type="domain" description="Enoyl reductase (ER)" evidence="6">
    <location>
        <begin position="37"/>
        <end position="367"/>
    </location>
</feature>
<dbReference type="CDD" id="cd08248">
    <property type="entry name" value="RTN4I1"/>
    <property type="match status" value="1"/>
</dbReference>
<dbReference type="InterPro" id="IPR013154">
    <property type="entry name" value="ADH-like_N"/>
</dbReference>
<protein>
    <recommendedName>
        <fullName evidence="6">Enoyl reductase (ER) domain-containing protein</fullName>
    </recommendedName>
</protein>
<dbReference type="EMBL" id="JARPUR010000003">
    <property type="protein sequence ID" value="KAK4879336.1"/>
    <property type="molecule type" value="Genomic_DNA"/>
</dbReference>
<keyword evidence="4" id="KW-0560">Oxidoreductase</keyword>
<dbReference type="SUPFAM" id="SSF50129">
    <property type="entry name" value="GroES-like"/>
    <property type="match status" value="1"/>
</dbReference>
<sequence>MATLFKSFLKLHTYRSVQYSTVQNGNKMQAWQIHSYGDLTELQLTKARIPCIEDPKDVLVAVKAASVNPIDLLMIEGYGRTTFNIFRNNSLEFPLTLGRDFAGVVLDKGQDVEKFNVGDKVYGVIPIQRQGSHAEQLLINESHVLLQPSHLKPVEAASTLYTAMTAWSALFITGGLLMKSPSNLKVLILGASGGVGTMAIQILRSKSIYTIGTCSTDAVPLVRALGANNAYDYTTKTFESQIEQEGMFDIILDCANLGHTNIPKLWKYKNYISLNSPLIKNTDKFGVLGGLSTSICQLLESNISKLPNSQSIRWGYFIPSESGLQFIDELIKSKKILPAIHKVFGFNDLPTAYKTLSDGHTRGKIVIEMNNCNT</sequence>
<dbReference type="Proteomes" id="UP001353858">
    <property type="component" value="Unassembled WGS sequence"/>
</dbReference>
<evidence type="ECO:0000313" key="7">
    <source>
        <dbReference type="EMBL" id="KAK4879336.1"/>
    </source>
</evidence>
<dbReference type="Gene3D" id="3.90.180.10">
    <property type="entry name" value="Medium-chain alcohol dehydrogenases, catalytic domain"/>
    <property type="match status" value="1"/>
</dbReference>
<dbReference type="InterPro" id="IPR020843">
    <property type="entry name" value="ER"/>
</dbReference>
<dbReference type="SMART" id="SM00829">
    <property type="entry name" value="PKS_ER"/>
    <property type="match status" value="1"/>
</dbReference>
<reference evidence="8" key="1">
    <citation type="submission" date="2023-01" db="EMBL/GenBank/DDBJ databases">
        <title>Key to firefly adult light organ development and bioluminescence: homeobox transcription factors regulate luciferase expression and transportation to peroxisome.</title>
        <authorList>
            <person name="Fu X."/>
        </authorList>
    </citation>
    <scope>NUCLEOTIDE SEQUENCE [LARGE SCALE GENOMIC DNA]</scope>
</reference>
<dbReference type="Gene3D" id="3.40.50.720">
    <property type="entry name" value="NAD(P)-binding Rossmann-like Domain"/>
    <property type="match status" value="1"/>
</dbReference>
<dbReference type="InterPro" id="IPR037397">
    <property type="entry name" value="RTN4IP1"/>
</dbReference>